<dbReference type="EMBL" id="JAZHGC010000110">
    <property type="protein sequence ID" value="MEM5292542.1"/>
    <property type="molecule type" value="Genomic_DNA"/>
</dbReference>
<comment type="caution">
    <text evidence="1">The sequence shown here is derived from an EMBL/GenBank/DDBJ whole genome shotgun (WGS) entry which is preliminary data.</text>
</comment>
<sequence>MDPALAHLAFEQRKYRALQRLLQDVHSLISFLFEGEENRRPATLFSRSLKSSAGGSQVEKFELPIPGVNGG</sequence>
<organism evidence="1 2">
    <name type="scientific">Paraburkholderia sabiae</name>
    <dbReference type="NCBI Taxonomy" id="273251"/>
    <lineage>
        <taxon>Bacteria</taxon>
        <taxon>Pseudomonadati</taxon>
        <taxon>Pseudomonadota</taxon>
        <taxon>Betaproteobacteria</taxon>
        <taxon>Burkholderiales</taxon>
        <taxon>Burkholderiaceae</taxon>
        <taxon>Paraburkholderia</taxon>
    </lineage>
</organism>
<accession>A0ABU9QSR8</accession>
<keyword evidence="2" id="KW-1185">Reference proteome</keyword>
<proteinExistence type="predicted"/>
<dbReference type="Proteomes" id="UP001494588">
    <property type="component" value="Unassembled WGS sequence"/>
</dbReference>
<gene>
    <name evidence="1" type="ORF">V4C55_43735</name>
</gene>
<name>A0ABU9QSR8_9BURK</name>
<evidence type="ECO:0000313" key="2">
    <source>
        <dbReference type="Proteomes" id="UP001494588"/>
    </source>
</evidence>
<reference evidence="1 2" key="1">
    <citation type="submission" date="2024-01" db="EMBL/GenBank/DDBJ databases">
        <title>The diversity of rhizobia nodulating Mimosa spp. in eleven states of Brazil covering several biomes is determined by host plant, location, and edaphic factors.</title>
        <authorList>
            <person name="Rouws L."/>
            <person name="Barauna A."/>
            <person name="Beukes C."/>
            <person name="De Faria S.M."/>
            <person name="Gross E."/>
            <person name="Dos Reis Junior F.B."/>
            <person name="Simon M."/>
            <person name="Maluk M."/>
            <person name="Odee D.W."/>
            <person name="Kenicer G."/>
            <person name="Young J.P.W."/>
            <person name="Reis V.M."/>
            <person name="Zilli J."/>
            <person name="James E.K."/>
        </authorList>
    </citation>
    <scope>NUCLEOTIDE SEQUENCE [LARGE SCALE GENOMIC DNA]</scope>
    <source>
        <strain evidence="1 2">JPY77</strain>
    </source>
</reference>
<protein>
    <submittedName>
        <fullName evidence="1">Uncharacterized protein</fullName>
    </submittedName>
</protein>
<evidence type="ECO:0000313" key="1">
    <source>
        <dbReference type="EMBL" id="MEM5292542.1"/>
    </source>
</evidence>
<dbReference type="RefSeq" id="WP_201662828.1">
    <property type="nucleotide sequence ID" value="NZ_CAJHCS010000087.1"/>
</dbReference>